<proteinExistence type="predicted"/>
<feature type="compositionally biased region" description="Acidic residues" evidence="11">
    <location>
        <begin position="504"/>
        <end position="515"/>
    </location>
</feature>
<protein>
    <submittedName>
        <fullName evidence="17">Transcriptional regulator</fullName>
    </submittedName>
</protein>
<keyword evidence="4" id="KW-0347">Helicase</keyword>
<feature type="compositionally biased region" description="Basic and acidic residues" evidence="11">
    <location>
        <begin position="362"/>
        <end position="386"/>
    </location>
</feature>
<feature type="domain" description="Helicase C-terminal" evidence="14">
    <location>
        <begin position="869"/>
        <end position="1020"/>
    </location>
</feature>
<dbReference type="InterPro" id="IPR027417">
    <property type="entry name" value="P-loop_NTPase"/>
</dbReference>
<dbReference type="Pfam" id="PF00439">
    <property type="entry name" value="Bromodomain"/>
    <property type="match status" value="1"/>
</dbReference>
<dbReference type="PROSITE" id="PS51204">
    <property type="entry name" value="HSA"/>
    <property type="match status" value="1"/>
</dbReference>
<dbReference type="PROSITE" id="PS51192">
    <property type="entry name" value="HELICASE_ATP_BIND_1"/>
    <property type="match status" value="1"/>
</dbReference>
<comment type="subcellular location">
    <subcellularLocation>
        <location evidence="1">Nucleus</location>
    </subcellularLocation>
</comment>
<dbReference type="GO" id="GO:0004386">
    <property type="term" value="F:helicase activity"/>
    <property type="evidence" value="ECO:0007669"/>
    <property type="project" value="UniProtKB-KW"/>
</dbReference>
<keyword evidence="5" id="KW-0067">ATP-binding</keyword>
<dbReference type="GO" id="GO:0006338">
    <property type="term" value="P:chromatin remodeling"/>
    <property type="evidence" value="ECO:0007669"/>
    <property type="project" value="UniProtKB-ARBA"/>
</dbReference>
<dbReference type="GO" id="GO:0005634">
    <property type="term" value="C:nucleus"/>
    <property type="evidence" value="ECO:0007669"/>
    <property type="project" value="UniProtKB-SubCell"/>
</dbReference>
<dbReference type="SUPFAM" id="SSF47370">
    <property type="entry name" value="Bromodomain"/>
    <property type="match status" value="1"/>
</dbReference>
<dbReference type="SMART" id="SM00487">
    <property type="entry name" value="DEXDc"/>
    <property type="match status" value="1"/>
</dbReference>
<dbReference type="InterPro" id="IPR001650">
    <property type="entry name" value="Helicase_C-like"/>
</dbReference>
<feature type="compositionally biased region" description="Basic residues" evidence="11">
    <location>
        <begin position="1161"/>
        <end position="1173"/>
    </location>
</feature>
<dbReference type="Pfam" id="PF00176">
    <property type="entry name" value="SNF2-rel_dom"/>
    <property type="match status" value="1"/>
</dbReference>
<dbReference type="InterPro" id="IPR049730">
    <property type="entry name" value="SNF2/RAD54-like_C"/>
</dbReference>
<dbReference type="InterPro" id="IPR014978">
    <property type="entry name" value="Gln-Leu-Gln_QLQ"/>
</dbReference>
<dbReference type="Pfam" id="PF07529">
    <property type="entry name" value="HSA"/>
    <property type="match status" value="1"/>
</dbReference>
<evidence type="ECO:0000256" key="11">
    <source>
        <dbReference type="SAM" id="MobiDB-lite"/>
    </source>
</evidence>
<feature type="compositionally biased region" description="Basic and acidic residues" evidence="11">
    <location>
        <begin position="487"/>
        <end position="503"/>
    </location>
</feature>
<keyword evidence="18" id="KW-1185">Reference proteome</keyword>
<keyword evidence="6" id="KW-0805">Transcription regulation</keyword>
<reference evidence="17" key="1">
    <citation type="submission" date="2023-03" db="EMBL/GenBank/DDBJ databases">
        <title>Emydomyces testavorans Genome Sequence.</title>
        <authorList>
            <person name="Hoyer L."/>
        </authorList>
    </citation>
    <scope>NUCLEOTIDE SEQUENCE</scope>
    <source>
        <strain evidence="17">16-2883</strain>
    </source>
</reference>
<evidence type="ECO:0000256" key="5">
    <source>
        <dbReference type="ARBA" id="ARBA00022840"/>
    </source>
</evidence>
<dbReference type="PROSITE" id="PS51194">
    <property type="entry name" value="HELICASE_CTER"/>
    <property type="match status" value="1"/>
</dbReference>
<dbReference type="FunFam" id="3.40.50.300:FF:000843">
    <property type="entry name" value="Chromatin structure-remodeling complex subunit snf21"/>
    <property type="match status" value="1"/>
</dbReference>
<keyword evidence="8" id="KW-0804">Transcription</keyword>
<keyword evidence="3" id="KW-0378">Hydrolase</keyword>
<dbReference type="InterPro" id="IPR036427">
    <property type="entry name" value="Bromodomain-like_sf"/>
</dbReference>
<dbReference type="InterPro" id="IPR029295">
    <property type="entry name" value="SnAC"/>
</dbReference>
<dbReference type="GO" id="GO:0016787">
    <property type="term" value="F:hydrolase activity"/>
    <property type="evidence" value="ECO:0007669"/>
    <property type="project" value="UniProtKB-KW"/>
</dbReference>
<evidence type="ECO:0000256" key="10">
    <source>
        <dbReference type="PROSITE-ProRule" id="PRU00035"/>
    </source>
</evidence>
<evidence type="ECO:0000256" key="8">
    <source>
        <dbReference type="ARBA" id="ARBA00023163"/>
    </source>
</evidence>
<feature type="region of interest" description="Disordered" evidence="11">
    <location>
        <begin position="358"/>
        <end position="386"/>
    </location>
</feature>
<evidence type="ECO:0000256" key="1">
    <source>
        <dbReference type="ARBA" id="ARBA00004123"/>
    </source>
</evidence>
<dbReference type="CDD" id="cd18793">
    <property type="entry name" value="SF2_C_SNF"/>
    <property type="match status" value="1"/>
</dbReference>
<feature type="compositionally biased region" description="Low complexity" evidence="11">
    <location>
        <begin position="67"/>
        <end position="95"/>
    </location>
</feature>
<evidence type="ECO:0000256" key="9">
    <source>
        <dbReference type="ARBA" id="ARBA00023242"/>
    </source>
</evidence>
<evidence type="ECO:0000256" key="7">
    <source>
        <dbReference type="ARBA" id="ARBA00023117"/>
    </source>
</evidence>
<feature type="domain" description="QLQ" evidence="16">
    <location>
        <begin position="147"/>
        <end position="182"/>
    </location>
</feature>
<dbReference type="PANTHER" id="PTHR10799">
    <property type="entry name" value="SNF2/RAD54 HELICASE FAMILY"/>
    <property type="match status" value="1"/>
</dbReference>
<feature type="compositionally biased region" description="Basic residues" evidence="11">
    <location>
        <begin position="1194"/>
        <end position="1204"/>
    </location>
</feature>
<dbReference type="SMART" id="SM01314">
    <property type="entry name" value="SnAC"/>
    <property type="match status" value="1"/>
</dbReference>
<dbReference type="EMBL" id="CP120627">
    <property type="protein sequence ID" value="WEW56573.1"/>
    <property type="molecule type" value="Genomic_DNA"/>
</dbReference>
<feature type="region of interest" description="Disordered" evidence="11">
    <location>
        <begin position="487"/>
        <end position="518"/>
    </location>
</feature>
<dbReference type="GO" id="GO:0005524">
    <property type="term" value="F:ATP binding"/>
    <property type="evidence" value="ECO:0007669"/>
    <property type="project" value="UniProtKB-KW"/>
</dbReference>
<accession>A0AAF0DE65</accession>
<dbReference type="InterPro" id="IPR014001">
    <property type="entry name" value="Helicase_ATP-bd"/>
</dbReference>
<dbReference type="GO" id="GO:0006366">
    <property type="term" value="P:transcription by RNA polymerase II"/>
    <property type="evidence" value="ECO:0007669"/>
    <property type="project" value="UniProtKB-ARBA"/>
</dbReference>
<dbReference type="PRINTS" id="PR00503">
    <property type="entry name" value="BROMODOMAIN"/>
</dbReference>
<dbReference type="SMART" id="SM00951">
    <property type="entry name" value="QLQ"/>
    <property type="match status" value="1"/>
</dbReference>
<feature type="region of interest" description="Disordered" evidence="11">
    <location>
        <begin position="1264"/>
        <end position="1286"/>
    </location>
</feature>
<evidence type="ECO:0000256" key="6">
    <source>
        <dbReference type="ARBA" id="ARBA00023015"/>
    </source>
</evidence>
<feature type="compositionally biased region" description="Polar residues" evidence="11">
    <location>
        <begin position="113"/>
        <end position="146"/>
    </location>
</feature>
<feature type="domain" description="Bromo" evidence="12">
    <location>
        <begin position="1276"/>
        <end position="1346"/>
    </location>
</feature>
<feature type="compositionally biased region" description="Low complexity" evidence="11">
    <location>
        <begin position="1177"/>
        <end position="1193"/>
    </location>
</feature>
<dbReference type="Gene3D" id="1.20.5.170">
    <property type="match status" value="1"/>
</dbReference>
<feature type="domain" description="Helicase ATP-binding" evidence="13">
    <location>
        <begin position="558"/>
        <end position="723"/>
    </location>
</feature>
<dbReference type="GO" id="GO:0042393">
    <property type="term" value="F:histone binding"/>
    <property type="evidence" value="ECO:0007669"/>
    <property type="project" value="InterPro"/>
</dbReference>
<dbReference type="Gene3D" id="3.40.50.300">
    <property type="entry name" value="P-loop containing nucleotide triphosphate hydrolases"/>
    <property type="match status" value="1"/>
</dbReference>
<dbReference type="Gene3D" id="3.40.50.10810">
    <property type="entry name" value="Tandem AAA-ATPase domain"/>
    <property type="match status" value="1"/>
</dbReference>
<dbReference type="Pfam" id="PF08880">
    <property type="entry name" value="QLQ"/>
    <property type="match status" value="1"/>
</dbReference>
<dbReference type="InterPro" id="IPR000330">
    <property type="entry name" value="SNF2_N"/>
</dbReference>
<sequence length="1422" mass="161932">MASLQSGPNMPAMQPTLPPNLTQQHIQEVYQKYRQMQEQGVRPDDPEYLKAHNLLSAVQRHQAFNKQRQLQAQRLQQTQQNHQAQPPQQLSQQPNGVPADNLPNGVDGRNGSIRGNNSIASDSAPGQSGLSTTPSSSQKGATSATGSFTPEQLTILKNQILAFKMLSKNLPIPPRVQQQLFANKKSQPLGSLDGPTSMDGASDVTSQSRETGAHTDGALTSTPKTMYQTFKSPYDAFPPTISYGNHSMRKYRVKIPSLMPIAADLDKMREEREIILYNRIAARKAELAQLPANLSVWDTSKSDSPEIVDDSLKLKALIEHKMLNLLPKQRILRNKLQHEILHYDNLIISVNRSSHRRMKKQSLREARVTEKLEKQQRDARETKEKKKQYDQLQAILTHGREVINAGIQQRARLQKLGQMMLRHHHDMEREEQRRVERTAKQRLQALKANDEETYMKLLGQAKDSRISHLLKQTDGFLKHLAHSVKEQQRTQAERYGGNEHLYEESEIESDEEGEEGESRKVDYYAVAHRIKEDVTAQPGILVGGTLKEYQLRGLQWMISLYNNNLNGILADEMGLGKTIQTISLITYLIEVKKQNGPFLVIVPLSTLTNWTLEFEKWAPTVSRIVYKGPPNSRKAQQQAIRWGQFQVLLTTYEYIIKDRPILSKVKWVHMIVDEGHRMKNTQSKLTQTLTQYYTSRYRLILTGTPLQNNLPELWALLNFVLPNIFKSVKSFDEWFNTPFANTGGQDRMELTEEEQLLVIRRLHKVLRPFLLRRLKKDVEKDLPDKQERVIKCRFSALQAKLYKQLVTHNKLVVSDGKGGKTGMRGLSNMLMQLRKLCNHPFVFESVEEEMNPGKGTNDLIWRTAGKFELLDRVLPKFKASGHRVLMFFQMTQIMNIMEDFLRFRGLKYLRLDGSTKSDDRSELLRRFNDPGSEYFCFLLSTRAGGLGLNLQTADTVIIYDSDWNPHQDLQAQDRAHRIGQKNEVRILRLISSNSIEERILERAQFKLDMDGKVIQAGKFDNKSTNEERDALLRTLLESADSADQAGNEDEMDDDDLNDIMARSDEELILFQKIDQERIKSGRYGLGHRYPRLMGEDELPDIYLAEDNPTAEEPEEITGRGARERKVMRYDDGLTEEQWLMAVDAEDDTIEDAIARNEAKMERRRANKEKRIKRAQGAESSPEPSREASATPQRGKGRRKGPIPKRKAEEVIDEAPAKRRRGRQSKAAIAAAAAATETLNNSDREVLQTILSKVYKVIMGLQAEVPPDSSDTDDEPTTRPIIDPFLKPPPKTHYPDYYVIIQNPIAMDAIKRKINRDEYQSLREFRDDVRLLCNNARTYNEDGSILFQDANQIEAACVEALKKETEKYPEFADFDDSIDGSTAAVSSVGTPLAFGAAGSQKLKLTFNSSKANGTDSAAVSDDE</sequence>
<keyword evidence="2" id="KW-0547">Nucleotide-binding</keyword>
<evidence type="ECO:0000259" key="12">
    <source>
        <dbReference type="PROSITE" id="PS50014"/>
    </source>
</evidence>
<gene>
    <name evidence="17" type="primary">SNF2</name>
    <name evidence="17" type="ORF">PRK78_002020</name>
</gene>
<name>A0AAF0DE65_9EURO</name>
<evidence type="ECO:0000313" key="17">
    <source>
        <dbReference type="EMBL" id="WEW56573.1"/>
    </source>
</evidence>
<dbReference type="PROSITE" id="PS50014">
    <property type="entry name" value="BROMODOMAIN_2"/>
    <property type="match status" value="1"/>
</dbReference>
<feature type="domain" description="HSA" evidence="15">
    <location>
        <begin position="375"/>
        <end position="448"/>
    </location>
</feature>
<dbReference type="FunFam" id="3.40.50.10810:FF:000008">
    <property type="entry name" value="Chromatin structure-remodeling complex subunit snf21"/>
    <property type="match status" value="1"/>
</dbReference>
<dbReference type="Pfam" id="PF00271">
    <property type="entry name" value="Helicase_C"/>
    <property type="match status" value="1"/>
</dbReference>
<dbReference type="SUPFAM" id="SSF52540">
    <property type="entry name" value="P-loop containing nucleoside triphosphate hydrolases"/>
    <property type="match status" value="2"/>
</dbReference>
<evidence type="ECO:0000256" key="3">
    <source>
        <dbReference type="ARBA" id="ARBA00022801"/>
    </source>
</evidence>
<evidence type="ECO:0000259" key="14">
    <source>
        <dbReference type="PROSITE" id="PS51194"/>
    </source>
</evidence>
<dbReference type="GO" id="GO:0006355">
    <property type="term" value="P:regulation of DNA-templated transcription"/>
    <property type="evidence" value="ECO:0007669"/>
    <property type="project" value="InterPro"/>
</dbReference>
<dbReference type="Gene3D" id="1.20.920.10">
    <property type="entry name" value="Bromodomain-like"/>
    <property type="match status" value="1"/>
</dbReference>
<evidence type="ECO:0000256" key="4">
    <source>
        <dbReference type="ARBA" id="ARBA00022806"/>
    </source>
</evidence>
<organism evidence="17 18">
    <name type="scientific">Emydomyces testavorans</name>
    <dbReference type="NCBI Taxonomy" id="2070801"/>
    <lineage>
        <taxon>Eukaryota</taxon>
        <taxon>Fungi</taxon>
        <taxon>Dikarya</taxon>
        <taxon>Ascomycota</taxon>
        <taxon>Pezizomycotina</taxon>
        <taxon>Eurotiomycetes</taxon>
        <taxon>Eurotiomycetidae</taxon>
        <taxon>Onygenales</taxon>
        <taxon>Nannizziopsiaceae</taxon>
        <taxon>Emydomyces</taxon>
    </lineage>
</organism>
<dbReference type="Proteomes" id="UP001219355">
    <property type="component" value="Chromosome 1"/>
</dbReference>
<dbReference type="SMART" id="SM00573">
    <property type="entry name" value="HSA"/>
    <property type="match status" value="1"/>
</dbReference>
<dbReference type="FunFam" id="1.20.920.10:FF:000052">
    <property type="entry name" value="Chromatin structure-remodeling complex subunit snf21"/>
    <property type="match status" value="1"/>
</dbReference>
<dbReference type="PROSITE" id="PS51666">
    <property type="entry name" value="QLQ"/>
    <property type="match status" value="1"/>
</dbReference>
<dbReference type="FunFam" id="1.20.5.170:FF:000072">
    <property type="entry name" value="Putative chromatin structure-remodeling complex subunit snf21"/>
    <property type="match status" value="1"/>
</dbReference>
<keyword evidence="9" id="KW-0539">Nucleus</keyword>
<evidence type="ECO:0000313" key="18">
    <source>
        <dbReference type="Proteomes" id="UP001219355"/>
    </source>
</evidence>
<dbReference type="SMART" id="SM00297">
    <property type="entry name" value="BROMO"/>
    <property type="match status" value="1"/>
</dbReference>
<keyword evidence="7 10" id="KW-0103">Bromodomain</keyword>
<evidence type="ECO:0000259" key="15">
    <source>
        <dbReference type="PROSITE" id="PS51204"/>
    </source>
</evidence>
<feature type="region of interest" description="Disordered" evidence="11">
    <location>
        <begin position="186"/>
        <end position="223"/>
    </location>
</feature>
<feature type="region of interest" description="Disordered" evidence="11">
    <location>
        <begin position="1160"/>
        <end position="1225"/>
    </location>
</feature>
<dbReference type="SMART" id="SM00490">
    <property type="entry name" value="HELICc"/>
    <property type="match status" value="1"/>
</dbReference>
<feature type="region of interest" description="Disordered" evidence="11">
    <location>
        <begin position="65"/>
        <end position="146"/>
    </location>
</feature>
<dbReference type="Pfam" id="PF14619">
    <property type="entry name" value="SnAC"/>
    <property type="match status" value="1"/>
</dbReference>
<dbReference type="InterPro" id="IPR038718">
    <property type="entry name" value="SNF2-like_sf"/>
</dbReference>
<dbReference type="InterPro" id="IPR001487">
    <property type="entry name" value="Bromodomain"/>
</dbReference>
<evidence type="ECO:0000259" key="16">
    <source>
        <dbReference type="PROSITE" id="PS51666"/>
    </source>
</evidence>
<evidence type="ECO:0000256" key="2">
    <source>
        <dbReference type="ARBA" id="ARBA00022741"/>
    </source>
</evidence>
<dbReference type="CDD" id="cd17996">
    <property type="entry name" value="DEXHc_SMARCA2_SMARCA4"/>
    <property type="match status" value="1"/>
</dbReference>
<dbReference type="InterPro" id="IPR014012">
    <property type="entry name" value="HSA_dom"/>
</dbReference>
<evidence type="ECO:0000259" key="13">
    <source>
        <dbReference type="PROSITE" id="PS51192"/>
    </source>
</evidence>